<dbReference type="Proteomes" id="UP000750197">
    <property type="component" value="Unassembled WGS sequence"/>
</dbReference>
<feature type="non-terminal residue" evidence="3">
    <location>
        <position position="1"/>
    </location>
</feature>
<dbReference type="CDD" id="cd00408">
    <property type="entry name" value="DHDPS-like"/>
    <property type="match status" value="1"/>
</dbReference>
<keyword evidence="2" id="KW-0704">Schiff base</keyword>
<dbReference type="SMART" id="SM01130">
    <property type="entry name" value="DHDPS"/>
    <property type="match status" value="1"/>
</dbReference>
<keyword evidence="1" id="KW-0456">Lyase</keyword>
<dbReference type="PROSITE" id="PS00666">
    <property type="entry name" value="DHDPS_2"/>
    <property type="match status" value="1"/>
</dbReference>
<name>A0A8J8CDK7_9ARCH</name>
<dbReference type="AlphaFoldDB" id="A0A8J8CDK7"/>
<dbReference type="InterPro" id="IPR002220">
    <property type="entry name" value="DapA-like"/>
</dbReference>
<organism evidence="3 4">
    <name type="scientific">Candidatus Sysuiplasma superficiale</name>
    <dbReference type="NCBI Taxonomy" id="2823368"/>
    <lineage>
        <taxon>Archaea</taxon>
        <taxon>Methanobacteriati</taxon>
        <taxon>Thermoplasmatota</taxon>
        <taxon>Thermoplasmata</taxon>
        <taxon>Candidatus Sysuiplasmatales</taxon>
        <taxon>Candidatus Sysuiplasmataceae</taxon>
        <taxon>Candidatus Sysuiplasma</taxon>
    </lineage>
</organism>
<dbReference type="EMBL" id="JAHEAC010000083">
    <property type="protein sequence ID" value="MBX8644649.1"/>
    <property type="molecule type" value="Genomic_DNA"/>
</dbReference>
<dbReference type="GO" id="GO:0044281">
    <property type="term" value="P:small molecule metabolic process"/>
    <property type="evidence" value="ECO:0007669"/>
    <property type="project" value="UniProtKB-ARBA"/>
</dbReference>
<dbReference type="PRINTS" id="PR00146">
    <property type="entry name" value="DHPICSNTHASE"/>
</dbReference>
<dbReference type="Gene3D" id="3.20.20.70">
    <property type="entry name" value="Aldolase class I"/>
    <property type="match status" value="1"/>
</dbReference>
<protein>
    <submittedName>
        <fullName evidence="3">Dihydrodipicolinate synthase family protein</fullName>
    </submittedName>
</protein>
<evidence type="ECO:0000313" key="4">
    <source>
        <dbReference type="Proteomes" id="UP000750197"/>
    </source>
</evidence>
<dbReference type="PANTHER" id="PTHR12128">
    <property type="entry name" value="DIHYDRODIPICOLINATE SYNTHASE"/>
    <property type="match status" value="1"/>
</dbReference>
<dbReference type="PANTHER" id="PTHR12128:SF66">
    <property type="entry name" value="4-HYDROXY-2-OXOGLUTARATE ALDOLASE, MITOCHONDRIAL"/>
    <property type="match status" value="1"/>
</dbReference>
<dbReference type="GO" id="GO:0008675">
    <property type="term" value="F:2-dehydro-3-deoxy-phosphogluconate aldolase activity"/>
    <property type="evidence" value="ECO:0007669"/>
    <property type="project" value="UniProtKB-ARBA"/>
</dbReference>
<reference evidence="3" key="1">
    <citation type="submission" date="2021-05" db="EMBL/GenBank/DDBJ databases">
        <title>Genomic insights into ecological role and evolution of a novel Thermoplasmata order Candidatus Sysuiplasmatales.</title>
        <authorList>
            <person name="Yuan Y."/>
        </authorList>
    </citation>
    <scope>NUCLEOTIDE SEQUENCE</scope>
    <source>
        <strain evidence="3">TUT19-bin139</strain>
    </source>
</reference>
<evidence type="ECO:0000313" key="3">
    <source>
        <dbReference type="EMBL" id="MBX8644649.1"/>
    </source>
</evidence>
<dbReference type="SUPFAM" id="SSF51569">
    <property type="entry name" value="Aldolase"/>
    <property type="match status" value="1"/>
</dbReference>
<comment type="caution">
    <text evidence="3">The sequence shown here is derived from an EMBL/GenBank/DDBJ whole genome shotgun (WGS) entry which is preliminary data.</text>
</comment>
<dbReference type="Pfam" id="PF00701">
    <property type="entry name" value="DHDPS"/>
    <property type="match status" value="1"/>
</dbReference>
<accession>A0A8J8CDK7</accession>
<proteinExistence type="predicted"/>
<sequence>SGRAVLIVHVGSNVIDEVKELAIHAQDAGADAIAAVPGSYYKPDEEAVVKYYSRISSFTDMPLFIYHIPPMTGVHISAETAIRIMEEYSSVIGIKDSSGDFRNLQKVVYGKPDGKVVFCGSDDYFLPGLITGMDGCVSGYSNAFPESYVHLYKLFTDGEISKAGVVQKRISELRELLTNPRIQPIKEAMKLRGVNAGYVRPPLRHMTEKEITKLKRDLKAHGAL</sequence>
<dbReference type="GO" id="GO:0008840">
    <property type="term" value="F:4-hydroxy-tetrahydrodipicolinate synthase activity"/>
    <property type="evidence" value="ECO:0007669"/>
    <property type="project" value="TreeGrafter"/>
</dbReference>
<gene>
    <name evidence="3" type="ORF">KIY12_08020</name>
</gene>
<dbReference type="InterPro" id="IPR013785">
    <property type="entry name" value="Aldolase_TIM"/>
</dbReference>
<evidence type="ECO:0000256" key="1">
    <source>
        <dbReference type="ARBA" id="ARBA00023239"/>
    </source>
</evidence>
<dbReference type="InterPro" id="IPR020625">
    <property type="entry name" value="Schiff_base-form_aldolases_AS"/>
</dbReference>
<evidence type="ECO:0000256" key="2">
    <source>
        <dbReference type="ARBA" id="ARBA00023270"/>
    </source>
</evidence>